<evidence type="ECO:0000256" key="15">
    <source>
        <dbReference type="ARBA" id="ARBA00041608"/>
    </source>
</evidence>
<dbReference type="GO" id="GO:0005876">
    <property type="term" value="C:spindle microtubule"/>
    <property type="evidence" value="ECO:0007669"/>
    <property type="project" value="Ensembl"/>
</dbReference>
<comment type="subcellular location">
    <subcellularLocation>
        <location evidence="3">Cytoplasm</location>
        <location evidence="3">Cytoskeleton</location>
        <location evidence="3">Spindle pole</location>
    </subcellularLocation>
    <subcellularLocation>
        <location evidence="2">Mitochondrion outer membrane</location>
        <topology evidence="2">Single-pass membrane protein</topology>
    </subcellularLocation>
    <subcellularLocation>
        <location evidence="1">Nucleus</location>
    </subcellularLocation>
</comment>
<dbReference type="GO" id="GO:0005741">
    <property type="term" value="C:mitochondrial outer membrane"/>
    <property type="evidence" value="ECO:0007669"/>
    <property type="project" value="UniProtKB-SubCell"/>
</dbReference>
<dbReference type="Ensembl" id="ENSSCAT00000012207.1">
    <property type="protein sequence ID" value="ENSSCAP00000010807.1"/>
    <property type="gene ID" value="ENSSCAG00000008144.1"/>
</dbReference>
<dbReference type="PANTHER" id="PTHR16056:SF18">
    <property type="entry name" value="REGULATOR OF MICROTUBULE DYNAMICS PROTEIN 3"/>
    <property type="match status" value="1"/>
</dbReference>
<keyword evidence="5" id="KW-0812">Transmembrane</keyword>
<evidence type="ECO:0000256" key="18">
    <source>
        <dbReference type="SAM" id="MobiDB-lite"/>
    </source>
</evidence>
<reference evidence="19" key="1">
    <citation type="submission" date="2025-08" db="UniProtKB">
        <authorList>
            <consortium name="Ensembl"/>
        </authorList>
    </citation>
    <scope>IDENTIFICATION</scope>
</reference>
<keyword evidence="20" id="KW-1185">Reference proteome</keyword>
<dbReference type="GO" id="GO:0006874">
    <property type="term" value="P:intracellular calcium ion homeostasis"/>
    <property type="evidence" value="ECO:0007669"/>
    <property type="project" value="Ensembl"/>
</dbReference>
<dbReference type="AlphaFoldDB" id="A0A8C9MZ14"/>
<keyword evidence="11" id="KW-0206">Cytoskeleton</keyword>
<evidence type="ECO:0000256" key="8">
    <source>
        <dbReference type="ARBA" id="ARBA00023054"/>
    </source>
</evidence>
<keyword evidence="7" id="KW-1133">Transmembrane helix</keyword>
<evidence type="ECO:0000256" key="3">
    <source>
        <dbReference type="ARBA" id="ARBA00004647"/>
    </source>
</evidence>
<dbReference type="GO" id="GO:0045171">
    <property type="term" value="C:intercellular bridge"/>
    <property type="evidence" value="ECO:0007669"/>
    <property type="project" value="Ensembl"/>
</dbReference>
<evidence type="ECO:0000256" key="13">
    <source>
        <dbReference type="ARBA" id="ARBA00038360"/>
    </source>
</evidence>
<sequence>MRKMLVLSLSGIWPKAGVKLSVVRGYSSGGDPSARHPPWWAQPPVGQAQSGTAAIPPVLLDTDPSQRSQPLPGSRLPQPCPLPWPRFPPWNGCLGTRENQLRGQEGPSLWRSWEPAASFPSEAVPGALLPAGDGADGAVPSSLLLRQDEQLEVLDRLDFVVRNVAELRKEVEDLRNSLQDLAVEIVGEVRTHLEETQRVARRRKFPFSRERSDSTGSSSIYFTTSSRNPNTDDGESEGGYTTANAESDYDRESERESEDEVSCDTVRTMRRDSLELPPEDESCDTLRRVHRDSLELPPKDESGDTVRNVHRDSLELPPEDESSLLPEASPEEGLGQLLEQADRLHSGDEQDRRDGFQLLLNNKLAYAGQREFLWRLARAHCDMWELTEDKEERRSYATGGKEELELALQNWDQSAECHQWFAILCGQVSEQESIPKRIQAGYVFKEHIDKAIALKPQDPQLYYLLGRWCYQVAHLGWLEKRTVSALFEPPLTATVQDALQNFLRVEELSPGFSKAGRVYIAKCYRDLGNASAAVLWMDLAAELPGYTKEDAESEKELEEMRSVCKE</sequence>
<feature type="region of interest" description="Disordered" evidence="18">
    <location>
        <begin position="207"/>
        <end position="308"/>
    </location>
</feature>
<keyword evidence="4" id="KW-0963">Cytoplasm</keyword>
<evidence type="ECO:0000256" key="12">
    <source>
        <dbReference type="ARBA" id="ARBA00023242"/>
    </source>
</evidence>
<dbReference type="Gene3D" id="1.25.40.10">
    <property type="entry name" value="Tetratricopeptide repeat domain"/>
    <property type="match status" value="1"/>
</dbReference>
<dbReference type="SUPFAM" id="SSF48452">
    <property type="entry name" value="TPR-like"/>
    <property type="match status" value="1"/>
</dbReference>
<dbReference type="PANTHER" id="PTHR16056">
    <property type="entry name" value="REGULATOR OF MICROTUBULE DYNAMICS PROTEIN"/>
    <property type="match status" value="1"/>
</dbReference>
<evidence type="ECO:0000256" key="5">
    <source>
        <dbReference type="ARBA" id="ARBA00022692"/>
    </source>
</evidence>
<dbReference type="GO" id="GO:0044232">
    <property type="term" value="C:organelle membrane contact site"/>
    <property type="evidence" value="ECO:0007669"/>
    <property type="project" value="Ensembl"/>
</dbReference>
<dbReference type="GO" id="GO:0008017">
    <property type="term" value="F:microtubule binding"/>
    <property type="evidence" value="ECO:0007669"/>
    <property type="project" value="Ensembl"/>
</dbReference>
<dbReference type="GO" id="GO:0005634">
    <property type="term" value="C:nucleus"/>
    <property type="evidence" value="ECO:0007669"/>
    <property type="project" value="UniProtKB-SubCell"/>
</dbReference>
<dbReference type="GeneTree" id="ENSGT00950000182992"/>
<evidence type="ECO:0000256" key="17">
    <source>
        <dbReference type="SAM" id="Coils"/>
    </source>
</evidence>
<proteinExistence type="inferred from homology"/>
<organism evidence="19 20">
    <name type="scientific">Serinus canaria</name>
    <name type="common">Island canary</name>
    <name type="synonym">Fringilla canaria</name>
    <dbReference type="NCBI Taxonomy" id="9135"/>
    <lineage>
        <taxon>Eukaryota</taxon>
        <taxon>Metazoa</taxon>
        <taxon>Chordata</taxon>
        <taxon>Craniata</taxon>
        <taxon>Vertebrata</taxon>
        <taxon>Euteleostomi</taxon>
        <taxon>Archelosauria</taxon>
        <taxon>Archosauria</taxon>
        <taxon>Dinosauria</taxon>
        <taxon>Saurischia</taxon>
        <taxon>Theropoda</taxon>
        <taxon>Coelurosauria</taxon>
        <taxon>Aves</taxon>
        <taxon>Neognathae</taxon>
        <taxon>Neoaves</taxon>
        <taxon>Telluraves</taxon>
        <taxon>Australaves</taxon>
        <taxon>Passeriformes</taxon>
        <taxon>Passeroidea</taxon>
        <taxon>Fringillidae</taxon>
        <taxon>Carduelinae</taxon>
        <taxon>Serinus</taxon>
    </lineage>
</organism>
<evidence type="ECO:0000256" key="4">
    <source>
        <dbReference type="ARBA" id="ARBA00022490"/>
    </source>
</evidence>
<feature type="compositionally biased region" description="Basic and acidic residues" evidence="18">
    <location>
        <begin position="284"/>
        <end position="308"/>
    </location>
</feature>
<dbReference type="Proteomes" id="UP000694409">
    <property type="component" value="Unassembled WGS sequence"/>
</dbReference>
<evidence type="ECO:0000256" key="2">
    <source>
        <dbReference type="ARBA" id="ARBA00004572"/>
    </source>
</evidence>
<comment type="similarity">
    <text evidence="13">Belongs to the RMDN family.</text>
</comment>
<keyword evidence="12" id="KW-0539">Nucleus</keyword>
<evidence type="ECO:0000256" key="7">
    <source>
        <dbReference type="ARBA" id="ARBA00022989"/>
    </source>
</evidence>
<evidence type="ECO:0000256" key="1">
    <source>
        <dbReference type="ARBA" id="ARBA00004123"/>
    </source>
</evidence>
<dbReference type="Pfam" id="PF21033">
    <property type="entry name" value="RMD1-3"/>
    <property type="match status" value="1"/>
</dbReference>
<keyword evidence="8 17" id="KW-0175">Coiled coil</keyword>
<evidence type="ECO:0000256" key="6">
    <source>
        <dbReference type="ARBA" id="ARBA00022787"/>
    </source>
</evidence>
<evidence type="ECO:0000256" key="16">
    <source>
        <dbReference type="ARBA" id="ARBA00041960"/>
    </source>
</evidence>
<evidence type="ECO:0000256" key="11">
    <source>
        <dbReference type="ARBA" id="ARBA00023212"/>
    </source>
</evidence>
<feature type="region of interest" description="Disordered" evidence="18">
    <location>
        <begin position="56"/>
        <end position="82"/>
    </location>
</feature>
<gene>
    <name evidence="19" type="primary">RMDN3</name>
</gene>
<keyword evidence="10" id="KW-0472">Membrane</keyword>
<evidence type="ECO:0000313" key="20">
    <source>
        <dbReference type="Proteomes" id="UP000694409"/>
    </source>
</evidence>
<dbReference type="InterPro" id="IPR049039">
    <property type="entry name" value="RMD1-3_a_helical_rpt"/>
</dbReference>
<feature type="coiled-coil region" evidence="17">
    <location>
        <begin position="157"/>
        <end position="184"/>
    </location>
</feature>
<accession>A0A8C9MZ14</accession>
<name>A0A8C9MZ14_SERCA</name>
<evidence type="ECO:0000313" key="19">
    <source>
        <dbReference type="Ensembl" id="ENSSCAP00000010807.1"/>
    </source>
</evidence>
<reference evidence="19" key="2">
    <citation type="submission" date="2025-09" db="UniProtKB">
        <authorList>
            <consortium name="Ensembl"/>
        </authorList>
    </citation>
    <scope>IDENTIFICATION</scope>
</reference>
<dbReference type="GO" id="GO:0097431">
    <property type="term" value="C:mitotic spindle pole"/>
    <property type="evidence" value="ECO:0007669"/>
    <property type="project" value="Ensembl"/>
</dbReference>
<keyword evidence="6" id="KW-1000">Mitochondrion outer membrane</keyword>
<dbReference type="InterPro" id="IPR011990">
    <property type="entry name" value="TPR-like_helical_dom_sf"/>
</dbReference>
<keyword evidence="9" id="KW-0496">Mitochondrion</keyword>
<feature type="compositionally biased region" description="Polar residues" evidence="18">
    <location>
        <begin position="220"/>
        <end position="231"/>
    </location>
</feature>
<evidence type="ECO:0000256" key="10">
    <source>
        <dbReference type="ARBA" id="ARBA00023136"/>
    </source>
</evidence>
<evidence type="ECO:0000256" key="9">
    <source>
        <dbReference type="ARBA" id="ARBA00023128"/>
    </source>
</evidence>
<protein>
    <recommendedName>
        <fullName evidence="14">Regulator of microtubule dynamics protein 3</fullName>
    </recommendedName>
    <alternativeName>
        <fullName evidence="15">Protein FAM82A2</fullName>
    </alternativeName>
    <alternativeName>
        <fullName evidence="16">Protein FAM82C</fullName>
    </alternativeName>
</protein>
<evidence type="ECO:0000256" key="14">
    <source>
        <dbReference type="ARBA" id="ARBA00039962"/>
    </source>
</evidence>